<sequence length="212" mass="22629">MSTDPRNRRPATDGAAARPKGGRGRKRHWLARERERTAGGCEAAAGPQAGMEVWQEQLAAREERLDARGHAAADTDPYPSARPREQIVGDHQSLPDPADGPGYRKATPQPPNAADQSAQDDADQEISPLAPRRSGPAREPVEVLQCRAAQLRGRAAAAAGALAGTEEALARAYEDQHRDEQAAVHSRLAHQARQAADALSGTSPPPQNTNRS</sequence>
<name>A0A6L6XAM0_9ACTN</name>
<dbReference type="RefSeq" id="WP_157169854.1">
    <property type="nucleotide sequence ID" value="NZ_WPNZ01000043.1"/>
</dbReference>
<reference evidence="2 3" key="1">
    <citation type="submission" date="2019-11" db="EMBL/GenBank/DDBJ databases">
        <title>Streptomyces typhae sp. nov., a novel endophytic actinomycete isolated from the root of cattail pollen (Typha angustifolia L.).</title>
        <authorList>
            <person name="Peng C."/>
        </authorList>
    </citation>
    <scope>NUCLEOTIDE SEQUENCE [LARGE SCALE GENOMIC DNA]</scope>
    <source>
        <strain evidence="3">p1417</strain>
    </source>
</reference>
<proteinExistence type="predicted"/>
<gene>
    <name evidence="2" type="ORF">GPA10_40945</name>
</gene>
<dbReference type="EMBL" id="WPNZ01000043">
    <property type="protein sequence ID" value="MVO90942.1"/>
    <property type="molecule type" value="Genomic_DNA"/>
</dbReference>
<evidence type="ECO:0000313" key="3">
    <source>
        <dbReference type="Proteomes" id="UP000483802"/>
    </source>
</evidence>
<accession>A0A6L6XAM0</accession>
<feature type="compositionally biased region" description="Basic and acidic residues" evidence="1">
    <location>
        <begin position="59"/>
        <end position="73"/>
    </location>
</feature>
<keyword evidence="3" id="KW-1185">Reference proteome</keyword>
<organism evidence="2 3">
    <name type="scientific">Streptomyces typhae</name>
    <dbReference type="NCBI Taxonomy" id="2681492"/>
    <lineage>
        <taxon>Bacteria</taxon>
        <taxon>Bacillati</taxon>
        <taxon>Actinomycetota</taxon>
        <taxon>Actinomycetes</taxon>
        <taxon>Kitasatosporales</taxon>
        <taxon>Streptomycetaceae</taxon>
        <taxon>Streptomyces</taxon>
    </lineage>
</organism>
<evidence type="ECO:0000313" key="2">
    <source>
        <dbReference type="EMBL" id="MVO90942.1"/>
    </source>
</evidence>
<feature type="compositionally biased region" description="Pro residues" evidence="1">
    <location>
        <begin position="203"/>
        <end position="212"/>
    </location>
</feature>
<feature type="compositionally biased region" description="Basic and acidic residues" evidence="1">
    <location>
        <begin position="1"/>
        <end position="11"/>
    </location>
</feature>
<feature type="region of interest" description="Disordered" evidence="1">
    <location>
        <begin position="1"/>
        <end position="141"/>
    </location>
</feature>
<feature type="compositionally biased region" description="Basic and acidic residues" evidence="1">
    <location>
        <begin position="172"/>
        <end position="182"/>
    </location>
</feature>
<evidence type="ECO:0000256" key="1">
    <source>
        <dbReference type="SAM" id="MobiDB-lite"/>
    </source>
</evidence>
<dbReference type="AlphaFoldDB" id="A0A6L6XAM0"/>
<comment type="caution">
    <text evidence="2">The sequence shown here is derived from an EMBL/GenBank/DDBJ whole genome shotgun (WGS) entry which is preliminary data.</text>
</comment>
<dbReference type="Proteomes" id="UP000483802">
    <property type="component" value="Unassembled WGS sequence"/>
</dbReference>
<protein>
    <submittedName>
        <fullName evidence="2">Uncharacterized protein</fullName>
    </submittedName>
</protein>
<feature type="region of interest" description="Disordered" evidence="1">
    <location>
        <begin position="172"/>
        <end position="212"/>
    </location>
</feature>
<feature type="compositionally biased region" description="Basic residues" evidence="1">
    <location>
        <begin position="20"/>
        <end position="29"/>
    </location>
</feature>